<keyword evidence="4" id="KW-1185">Reference proteome</keyword>
<dbReference type="InterPro" id="IPR003594">
    <property type="entry name" value="HATPase_dom"/>
</dbReference>
<feature type="domain" description="Histidine kinase/HSP90-like ATPase" evidence="2">
    <location>
        <begin position="11"/>
        <end position="124"/>
    </location>
</feature>
<evidence type="ECO:0000259" key="2">
    <source>
        <dbReference type="Pfam" id="PF13581"/>
    </source>
</evidence>
<dbReference type="EMBL" id="LGUT01001955">
    <property type="protein sequence ID" value="KOG87929.1"/>
    <property type="molecule type" value="Genomic_DNA"/>
</dbReference>
<proteinExistence type="predicted"/>
<dbReference type="SUPFAM" id="SSF55874">
    <property type="entry name" value="ATPase domain of HSP90 chaperone/DNA topoisomerase II/histidine kinase"/>
    <property type="match status" value="1"/>
</dbReference>
<protein>
    <recommendedName>
        <fullName evidence="2">Histidine kinase/HSP90-like ATPase domain-containing protein</fullName>
    </recommendedName>
</protein>
<dbReference type="Gene3D" id="3.30.565.10">
    <property type="entry name" value="Histidine kinase-like ATPase, C-terminal domain"/>
    <property type="match status" value="1"/>
</dbReference>
<comment type="caution">
    <text evidence="3">The sequence shown here is derived from an EMBL/GenBank/DDBJ whole genome shotgun (WGS) entry which is preliminary data.</text>
</comment>
<accession>A0ABR5J3J0</accession>
<dbReference type="RefSeq" id="WP_030875564.1">
    <property type="nucleotide sequence ID" value="NZ_JBIRHZ010000001.1"/>
</dbReference>
<reference evidence="3 4" key="1">
    <citation type="submission" date="2015-07" db="EMBL/GenBank/DDBJ databases">
        <authorList>
            <person name="Ju K.-S."/>
            <person name="Doroghazi J.R."/>
            <person name="Metcalf W.W."/>
        </authorList>
    </citation>
    <scope>NUCLEOTIDE SEQUENCE [LARGE SCALE GENOMIC DNA]</scope>
    <source>
        <strain evidence="3 4">NRRL B-3589</strain>
    </source>
</reference>
<keyword evidence="1" id="KW-0808">Transferase</keyword>
<dbReference type="PANTHER" id="PTHR35526">
    <property type="entry name" value="ANTI-SIGMA-F FACTOR RSBW-RELATED"/>
    <property type="match status" value="1"/>
</dbReference>
<evidence type="ECO:0000256" key="1">
    <source>
        <dbReference type="ARBA" id="ARBA00022527"/>
    </source>
</evidence>
<evidence type="ECO:0000313" key="4">
    <source>
        <dbReference type="Proteomes" id="UP000037020"/>
    </source>
</evidence>
<keyword evidence="1" id="KW-0418">Kinase</keyword>
<organism evidence="3 4">
    <name type="scientific">Streptomyces varsoviensis</name>
    <dbReference type="NCBI Taxonomy" id="67373"/>
    <lineage>
        <taxon>Bacteria</taxon>
        <taxon>Bacillati</taxon>
        <taxon>Actinomycetota</taxon>
        <taxon>Actinomycetes</taxon>
        <taxon>Kitasatosporales</taxon>
        <taxon>Streptomycetaceae</taxon>
        <taxon>Streptomyces</taxon>
    </lineage>
</organism>
<keyword evidence="1" id="KW-0723">Serine/threonine-protein kinase</keyword>
<dbReference type="PANTHER" id="PTHR35526:SF3">
    <property type="entry name" value="ANTI-SIGMA-F FACTOR RSBW"/>
    <property type="match status" value="1"/>
</dbReference>
<name>A0ABR5J3J0_9ACTN</name>
<sequence length="134" mass="14503">MPLSRQRRFPRSLVSVGAARGFALITLTEWGITDRRHDVRLCVSELATNALLHGVPPGREFSLRLVADGSLLRVEVRDSGGGRVGVRHCGADECGGRGLRLVKALSDDFGVTPHVPGKTVWLTFKTDLSGDEAQ</sequence>
<dbReference type="InterPro" id="IPR036890">
    <property type="entry name" value="HATPase_C_sf"/>
</dbReference>
<dbReference type="InterPro" id="IPR050267">
    <property type="entry name" value="Anti-sigma-factor_SerPK"/>
</dbReference>
<dbReference type="Proteomes" id="UP000037020">
    <property type="component" value="Unassembled WGS sequence"/>
</dbReference>
<gene>
    <name evidence="3" type="ORF">ADK38_22655</name>
</gene>
<evidence type="ECO:0000313" key="3">
    <source>
        <dbReference type="EMBL" id="KOG87929.1"/>
    </source>
</evidence>
<dbReference type="Pfam" id="PF13581">
    <property type="entry name" value="HATPase_c_2"/>
    <property type="match status" value="1"/>
</dbReference>
<dbReference type="CDD" id="cd16936">
    <property type="entry name" value="HATPase_RsbW-like"/>
    <property type="match status" value="1"/>
</dbReference>